<dbReference type="Proteomes" id="UP001209878">
    <property type="component" value="Unassembled WGS sequence"/>
</dbReference>
<dbReference type="Pfam" id="PF01607">
    <property type="entry name" value="CBM_14"/>
    <property type="match status" value="1"/>
</dbReference>
<feature type="transmembrane region" description="Helical" evidence="2">
    <location>
        <begin position="175"/>
        <end position="201"/>
    </location>
</feature>
<evidence type="ECO:0000256" key="2">
    <source>
        <dbReference type="SAM" id="Phobius"/>
    </source>
</evidence>
<keyword evidence="5" id="KW-1185">Reference proteome</keyword>
<dbReference type="Gene3D" id="2.170.140.10">
    <property type="entry name" value="Chitin binding domain"/>
    <property type="match status" value="1"/>
</dbReference>
<gene>
    <name evidence="4" type="ORF">NP493_354g01028</name>
</gene>
<feature type="compositionally biased region" description="Low complexity" evidence="1">
    <location>
        <begin position="279"/>
        <end position="299"/>
    </location>
</feature>
<organism evidence="4 5">
    <name type="scientific">Ridgeia piscesae</name>
    <name type="common">Tubeworm</name>
    <dbReference type="NCBI Taxonomy" id="27915"/>
    <lineage>
        <taxon>Eukaryota</taxon>
        <taxon>Metazoa</taxon>
        <taxon>Spiralia</taxon>
        <taxon>Lophotrochozoa</taxon>
        <taxon>Annelida</taxon>
        <taxon>Polychaeta</taxon>
        <taxon>Sedentaria</taxon>
        <taxon>Canalipalpata</taxon>
        <taxon>Sabellida</taxon>
        <taxon>Siboglinidae</taxon>
        <taxon>Ridgeia</taxon>
    </lineage>
</organism>
<name>A0AAD9L301_RIDPI</name>
<evidence type="ECO:0000256" key="1">
    <source>
        <dbReference type="SAM" id="MobiDB-lite"/>
    </source>
</evidence>
<feature type="compositionally biased region" description="Low complexity" evidence="1">
    <location>
        <begin position="228"/>
        <end position="252"/>
    </location>
</feature>
<evidence type="ECO:0000259" key="3">
    <source>
        <dbReference type="PROSITE" id="PS50940"/>
    </source>
</evidence>
<dbReference type="AlphaFoldDB" id="A0AAD9L301"/>
<feature type="region of interest" description="Disordered" evidence="1">
    <location>
        <begin position="228"/>
        <end position="309"/>
    </location>
</feature>
<feature type="domain" description="Chitin-binding type-2" evidence="3">
    <location>
        <begin position="378"/>
        <end position="441"/>
    </location>
</feature>
<keyword evidence="2" id="KW-1133">Transmembrane helix</keyword>
<dbReference type="EMBL" id="JAODUO010000354">
    <property type="protein sequence ID" value="KAK2182418.1"/>
    <property type="molecule type" value="Genomic_DNA"/>
</dbReference>
<reference evidence="4" key="1">
    <citation type="journal article" date="2023" name="Mol. Biol. Evol.">
        <title>Third-Generation Sequencing Reveals the Adaptive Role of the Epigenome in Three Deep-Sea Polychaetes.</title>
        <authorList>
            <person name="Perez M."/>
            <person name="Aroh O."/>
            <person name="Sun Y."/>
            <person name="Lan Y."/>
            <person name="Juniper S.K."/>
            <person name="Young C.R."/>
            <person name="Angers B."/>
            <person name="Qian P.Y."/>
        </authorList>
    </citation>
    <scope>NUCLEOTIDE SEQUENCE</scope>
    <source>
        <strain evidence="4">R07B-5</strain>
    </source>
</reference>
<sequence length="442" mass="48183">MFQCTMDPAQFNPPLPYDRYVNRELPILPHSASSQSISHDFFDDSPQGNLSQHGGGVSSNMAADPFSQQFEKPIRMSGRPVLPWMGTGSDHGLVDLPLPDCGQVDPMMMTMTTQMQPMSSTREMNGNSLPVDKVLSAVSARDKNAPATVRSWTLTRESTVTQRKPCWTDCRPCQYIGLFVFVGVLAVIGYAVYNGVIAAIVENKSSEKGSNHGNATYWTTTMASINGSSGVTTTTKSSTSTTSPTSTTGVVSAAPSKAAPTEKPTTRKKNKSKHKPTKRTTTSSTTTTTKATTVTTKPPQTKKPAKPVRKVKKEPAYCSYSIGRLMRKVGRDDGRCADSAKGIFATDGSCNKFHVCYTGGRLLALGSCPCGRMFDEETRRCMKQRGGYYRHPFDCERYFRCTRVMSSVMRISLRCGPGLAFDVSAKKPECKDPKDVPGCSKT</sequence>
<proteinExistence type="predicted"/>
<dbReference type="GO" id="GO:0005576">
    <property type="term" value="C:extracellular region"/>
    <property type="evidence" value="ECO:0007669"/>
    <property type="project" value="InterPro"/>
</dbReference>
<dbReference type="SUPFAM" id="SSF57625">
    <property type="entry name" value="Invertebrate chitin-binding proteins"/>
    <property type="match status" value="2"/>
</dbReference>
<feature type="compositionally biased region" description="Polar residues" evidence="1">
    <location>
        <begin position="46"/>
        <end position="59"/>
    </location>
</feature>
<dbReference type="GO" id="GO:0008061">
    <property type="term" value="F:chitin binding"/>
    <property type="evidence" value="ECO:0007669"/>
    <property type="project" value="InterPro"/>
</dbReference>
<feature type="compositionally biased region" description="Basic residues" evidence="1">
    <location>
        <begin position="266"/>
        <end position="278"/>
    </location>
</feature>
<protein>
    <recommendedName>
        <fullName evidence="3">Chitin-binding type-2 domain-containing protein</fullName>
    </recommendedName>
</protein>
<feature type="region of interest" description="Disordered" evidence="1">
    <location>
        <begin position="35"/>
        <end position="59"/>
    </location>
</feature>
<dbReference type="PROSITE" id="PS50940">
    <property type="entry name" value="CHIT_BIND_II"/>
    <property type="match status" value="1"/>
</dbReference>
<evidence type="ECO:0000313" key="5">
    <source>
        <dbReference type="Proteomes" id="UP001209878"/>
    </source>
</evidence>
<accession>A0AAD9L301</accession>
<keyword evidence="2" id="KW-0812">Transmembrane</keyword>
<keyword evidence="2" id="KW-0472">Membrane</keyword>
<dbReference type="InterPro" id="IPR036508">
    <property type="entry name" value="Chitin-bd_dom_sf"/>
</dbReference>
<dbReference type="SMART" id="SM00494">
    <property type="entry name" value="ChtBD2"/>
    <property type="match status" value="2"/>
</dbReference>
<evidence type="ECO:0000313" key="4">
    <source>
        <dbReference type="EMBL" id="KAK2182418.1"/>
    </source>
</evidence>
<dbReference type="InterPro" id="IPR002557">
    <property type="entry name" value="Chitin-bd_dom"/>
</dbReference>
<comment type="caution">
    <text evidence="4">The sequence shown here is derived from an EMBL/GenBank/DDBJ whole genome shotgun (WGS) entry which is preliminary data.</text>
</comment>